<sequence>MNYCTRIAAVALLTLVGSSQTYAQLSGTVTVPSTTYPDLSSVVTALNTQGVGTGGVTINVTASNTQTAPAGGYVLGSATLNASVSSAKTIVIHGNGNTINAFMGTGTTDGFFKIAGTDYVAIDNFWFAESSANTTATTQMEWGVALLKLNNTLPYDGCQNVTVTNCHFAMGTAAVSSAIYAANHIPTDVTVLSPTGASISDAQINNTFTANIITSAQRGIYNIGMASATLYDRNTVVAGNTINFGGNATAAAGVTFTNDSIMVVAQNTFTSPAAQSATQYGVNVTTGCTGNLTITGNTFSQKGSGGSMYAVSTSGSDANANYVLAGNVIAGDTMSAASSSTVFGFYPGSSSTYATVNVSGNTIRDVYASNNFYGFNIYTGNSPSVTIGGNVIHNFFGGGTLVPFYIYGTGTGQMNILDNKAVNLTSSITTATYGMQVSCGQQYLLSVKNNKIDSVTLSGAGAFTGFFIFGGNSGVGGGFNSQVSNDTISNVTASGNVTGMTCALATPDINHNIAANLSTNTGILIGYSCTDGTIRFHDNIASGLKIAGTSGSLTGMQVTTGRDSAMIYNNTFANISVGTGYSNGTGIIGLSLNVANNGAALVYKVYHNTINFSAGTSGANFGARGLSYVTGITALDLRNNIINVNVVPAGTGFTAAVSKSAGTAGVSPTNILPATGGNIYYAPMVANSYLYGEGTANPLVNAFSLTNDPTFNSTCSNYKNFVGGDQTSSAENNMVAGSLPYTWVPSGASLAKKAGVNAPIAADYAGTTRTLPADAGALQFTGTVTDNEGPAIAYTPIPATLYCTTAPSLTANITDASGVNAAAGTAPRMYYRKASENNAFGTYPANNVSSFSGWKYVAATGTGPNFSFTPNYALLTAPVATGDSIIYFIVAQDAAATVNVGNNRIAFSTGYCPSSVDLSGATAIGNTPVPNSYKVNAVPAFTTIASPAVICGGDNTVLTLSADPADLSVTWQKDDNTGTFANIAGATTSTYTTPALTANNNYKALLQCGSTTMATATTAAVTVNAPQITGTTPNQHCGTGTVVLAAAATTGATINWYTAATGGMPVATGTSYTTPIIGTTITYYVSASNGSTVKKIGKAFSGGYDGNSVSAGGPVFNALVPFTLQSVAVYPVGTGAGTVTIVLQDATGTALQTATVNLTGTASPGIKTIVPLNFPVAVGNAYQLRFTAKTGSITGLVRDNSASSAITFPYTIPGVASITNGSTSGQYWYFYDWAITTNCESARTPVVATVSNSAPAFSVSAAQTVCNNGVATMSVSSPLTNYDTYVWTPSTNLFTDAAATIPYVNGASAATVYAKTATAGATMYTAMATSTTSGCTGADSGKVWVQPATASVTVSPDTICINGIARMKLNPGAGYAPGSIQWESSANNTTYAAITGATDTAYFTGVTGTTFFHARIKNTANATCLQPYDSVIVSNPQVVTTTPGTHCGPGAAILQATGTGNTILKWYDSLTGGANLASGASFTTPVITANTTYYVSAVSGSGEGYIGKVNTNGTTGSNSASGLKFDALVPFTLESVAIYPIGSTNLSFPVVLKNAAGTTLQTVNVNVTATAAPGVKTRIPLNINVPAGTGLQLCLGSSPAISFNYDNNSSTTVSYPYTLPGIASITGTNGGATTVYYYFYDWMVSAACESARTPVLATVTTSPAVNITPANATICFGDTARFTASSANAGYSYYWNPVGLAGSTIAVSPISSMNYYLVATDSSTGPNHGCSYFDTTNVVVNPVPQQPTVTLNNFVLDATGPYTTYQWYLNGQLIPGATTSTWTATANGAYTVTVGNASGCTVTSTQVPVSGVYVSNVNAVSKTVSIYPNPATNAIWVRASERVNIELYHVDGRMLARAADATMLDITPFANGVYMVRITDMEGHLLKNERVVKMNK</sequence>
<dbReference type="InterPro" id="IPR011050">
    <property type="entry name" value="Pectin_lyase_fold/virulence"/>
</dbReference>
<dbReference type="NCBIfam" id="TIGR04183">
    <property type="entry name" value="Por_Secre_tail"/>
    <property type="match status" value="1"/>
</dbReference>
<dbReference type="EMBL" id="QKTW01000028">
    <property type="protein sequence ID" value="PZF70867.1"/>
    <property type="molecule type" value="Genomic_DNA"/>
</dbReference>
<evidence type="ECO:0000256" key="1">
    <source>
        <dbReference type="SAM" id="SignalP"/>
    </source>
</evidence>
<organism evidence="3 4">
    <name type="scientific">Taibaiella soli</name>
    <dbReference type="NCBI Taxonomy" id="1649169"/>
    <lineage>
        <taxon>Bacteria</taxon>
        <taxon>Pseudomonadati</taxon>
        <taxon>Bacteroidota</taxon>
        <taxon>Chitinophagia</taxon>
        <taxon>Chitinophagales</taxon>
        <taxon>Chitinophagaceae</taxon>
        <taxon>Taibaiella</taxon>
    </lineage>
</organism>
<dbReference type="PROSITE" id="PS50835">
    <property type="entry name" value="IG_LIKE"/>
    <property type="match status" value="1"/>
</dbReference>
<reference evidence="3 4" key="1">
    <citation type="submission" date="2018-06" db="EMBL/GenBank/DDBJ databases">
        <title>Mucibacter soli gen. nov., sp. nov., a new member of the family Chitinophagaceae producing mucin.</title>
        <authorList>
            <person name="Kim M.-K."/>
            <person name="Park S."/>
            <person name="Kim T.-S."/>
            <person name="Joung Y."/>
            <person name="Han J.-H."/>
            <person name="Kim S.B."/>
        </authorList>
    </citation>
    <scope>NUCLEOTIDE SEQUENCE [LARGE SCALE GENOMIC DNA]</scope>
    <source>
        <strain evidence="3 4">R1-15</strain>
    </source>
</reference>
<gene>
    <name evidence="3" type="ORF">DN068_20790</name>
</gene>
<dbReference type="InterPro" id="IPR026444">
    <property type="entry name" value="Secre_tail"/>
</dbReference>
<feature type="chain" id="PRO_5015876765" description="Ig-like domain-containing protein" evidence="1">
    <location>
        <begin position="24"/>
        <end position="1896"/>
    </location>
</feature>
<dbReference type="SMART" id="SM00710">
    <property type="entry name" value="PbH1"/>
    <property type="match status" value="9"/>
</dbReference>
<dbReference type="Pfam" id="PF18962">
    <property type="entry name" value="Por_Secre_tail"/>
    <property type="match status" value="1"/>
</dbReference>
<dbReference type="OrthoDB" id="602856at2"/>
<protein>
    <recommendedName>
        <fullName evidence="2">Ig-like domain-containing protein</fullName>
    </recommendedName>
</protein>
<dbReference type="InterPro" id="IPR007110">
    <property type="entry name" value="Ig-like_dom"/>
</dbReference>
<evidence type="ECO:0000313" key="3">
    <source>
        <dbReference type="EMBL" id="PZF70867.1"/>
    </source>
</evidence>
<comment type="caution">
    <text evidence="3">The sequence shown here is derived from an EMBL/GenBank/DDBJ whole genome shotgun (WGS) entry which is preliminary data.</text>
</comment>
<feature type="signal peptide" evidence="1">
    <location>
        <begin position="1"/>
        <end position="23"/>
    </location>
</feature>
<dbReference type="InterPro" id="IPR044023">
    <property type="entry name" value="Ig_7"/>
</dbReference>
<proteinExistence type="predicted"/>
<name>A0A2W2B413_9BACT</name>
<dbReference type="InterPro" id="IPR013783">
    <property type="entry name" value="Ig-like_fold"/>
</dbReference>
<accession>A0A2W2B413</accession>
<dbReference type="Pfam" id="PF19081">
    <property type="entry name" value="Ig_7"/>
    <property type="match status" value="2"/>
</dbReference>
<dbReference type="RefSeq" id="WP_111000883.1">
    <property type="nucleotide sequence ID" value="NZ_QKTW01000028.1"/>
</dbReference>
<dbReference type="Gene3D" id="2.60.40.10">
    <property type="entry name" value="Immunoglobulins"/>
    <property type="match status" value="1"/>
</dbReference>
<evidence type="ECO:0000313" key="4">
    <source>
        <dbReference type="Proteomes" id="UP000248745"/>
    </source>
</evidence>
<keyword evidence="1" id="KW-0732">Signal</keyword>
<dbReference type="SUPFAM" id="SSF51126">
    <property type="entry name" value="Pectin lyase-like"/>
    <property type="match status" value="2"/>
</dbReference>
<dbReference type="InterPro" id="IPR006626">
    <property type="entry name" value="PbH1"/>
</dbReference>
<evidence type="ECO:0000259" key="2">
    <source>
        <dbReference type="PROSITE" id="PS50835"/>
    </source>
</evidence>
<dbReference type="Proteomes" id="UP000248745">
    <property type="component" value="Unassembled WGS sequence"/>
</dbReference>
<keyword evidence="4" id="KW-1185">Reference proteome</keyword>
<feature type="domain" description="Ig-like" evidence="2">
    <location>
        <begin position="939"/>
        <end position="1024"/>
    </location>
</feature>